<dbReference type="AlphaFoldDB" id="A0A1X1TMW3"/>
<dbReference type="GO" id="GO:0016301">
    <property type="term" value="F:kinase activity"/>
    <property type="evidence" value="ECO:0007669"/>
    <property type="project" value="UniProtKB-KW"/>
</dbReference>
<keyword evidence="1" id="KW-0808">Transferase</keyword>
<sequence>MTRVAQWATGTTGRLALRAIIDAPALNLVGVRVYDPGKVNVDAGTLAGRPATGVLATDDNARLVRARPDVVLYMGAVEKHPEECFADVTNLLLAGIDVIATGSSFIDVNAFDRARAADIDAACRRGGATFLGVGIFPGFWGEAVAPLLARLSAGCSSITVRESLSYAGYPSREMLVDVMGYGQPPKSTAPLLSDPARAGSAFIATASVLARALDLEVVAVEPFRETAVTQSRLNIAVGEIAAGTVAAMKLGVRADCGPVTIVVEHVTWLDDEVAPEWSTGEGYEIEFDGAPTLRCNLVLGTAGEDRTEMGCLATAMHAVHAIGFVTAAPPGVVDLAETASITGGQAWLQR</sequence>
<dbReference type="InterPro" id="IPR036291">
    <property type="entry name" value="NAD(P)-bd_dom_sf"/>
</dbReference>
<name>A0A1X1TMW3_9MYCO</name>
<keyword evidence="1" id="KW-0418">Kinase</keyword>
<protein>
    <submittedName>
        <fullName evidence="1">Diacylglycerol kinase</fullName>
    </submittedName>
</protein>
<dbReference type="STRING" id="44010.AWC00_05650"/>
<reference evidence="1 2" key="1">
    <citation type="journal article" date="2019" name="Emerg. Microbes Infect.">
        <title>Comprehensive subspecies identification of 175 nontuberculous mycobacteria species based on 7547 genomic profiles.</title>
        <authorList>
            <person name="Matsumoto Y."/>
            <person name="Kinjo T."/>
            <person name="Motooka D."/>
            <person name="Nabeya D."/>
            <person name="Jung N."/>
            <person name="Uechi K."/>
            <person name="Horii T."/>
            <person name="Iida T."/>
            <person name="Fujita J."/>
            <person name="Nakamura S."/>
        </authorList>
    </citation>
    <scope>NUCLEOTIDE SEQUENCE [LARGE SCALE GENOMIC DNA]</scope>
    <source>
        <strain evidence="1 2">JCM 14738</strain>
    </source>
</reference>
<dbReference type="EMBL" id="AP022613">
    <property type="protein sequence ID" value="BBZ38826.1"/>
    <property type="molecule type" value="Genomic_DNA"/>
</dbReference>
<dbReference type="SUPFAM" id="SSF51735">
    <property type="entry name" value="NAD(P)-binding Rossmann-fold domains"/>
    <property type="match status" value="1"/>
</dbReference>
<organism evidence="1 2">
    <name type="scientific">Mycobacterium conspicuum</name>
    <dbReference type="NCBI Taxonomy" id="44010"/>
    <lineage>
        <taxon>Bacteria</taxon>
        <taxon>Bacillati</taxon>
        <taxon>Actinomycetota</taxon>
        <taxon>Actinomycetes</taxon>
        <taxon>Mycobacteriales</taxon>
        <taxon>Mycobacteriaceae</taxon>
        <taxon>Mycobacterium</taxon>
    </lineage>
</organism>
<gene>
    <name evidence="1" type="ORF">MCNS_18890</name>
</gene>
<evidence type="ECO:0000313" key="1">
    <source>
        <dbReference type="EMBL" id="BBZ38826.1"/>
    </source>
</evidence>
<accession>A0A1X1TMW3</accession>
<proteinExistence type="predicted"/>
<keyword evidence="2" id="KW-1185">Reference proteome</keyword>
<dbReference type="Proteomes" id="UP000467385">
    <property type="component" value="Chromosome"/>
</dbReference>
<evidence type="ECO:0000313" key="2">
    <source>
        <dbReference type="Proteomes" id="UP000467385"/>
    </source>
</evidence>
<dbReference type="OrthoDB" id="4681066at2"/>
<dbReference type="Gene3D" id="3.40.50.720">
    <property type="entry name" value="NAD(P)-binding Rossmann-like Domain"/>
    <property type="match status" value="1"/>
</dbReference>
<dbReference type="RefSeq" id="WP_085231667.1">
    <property type="nucleotide sequence ID" value="NZ_AP022613.1"/>
</dbReference>